<evidence type="ECO:0000313" key="2">
    <source>
        <dbReference type="Proteomes" id="UP000093476"/>
    </source>
</evidence>
<sequence>MTVARQLHGALSIIGLMRSEMQVLALTGNVALLVVELVSGKSQCPLTEHHPLTVIQGAGMERQFTGPGLVNFSFQVRDIWGREVDFPRH</sequence>
<comment type="caution">
    <text evidence="1">The sequence shown here is derived from an EMBL/GenBank/DDBJ whole genome shotgun (WGS) entry which is preliminary data.</text>
</comment>
<dbReference type="EMBL" id="LOMY01000091">
    <property type="protein sequence ID" value="OCQ52174.1"/>
    <property type="molecule type" value="Genomic_DNA"/>
</dbReference>
<dbReference type="AlphaFoldDB" id="A0A1C0U2M2"/>
<gene>
    <name evidence="1" type="ORF">Ppb6_02635</name>
</gene>
<proteinExistence type="predicted"/>
<evidence type="ECO:0000313" key="1">
    <source>
        <dbReference type="EMBL" id="OCQ52174.1"/>
    </source>
</evidence>
<reference evidence="1 2" key="1">
    <citation type="submission" date="2015-12" db="EMBL/GenBank/DDBJ databases">
        <title>Genome comparisons provide insights into the role of secondary metabolites in the pathogenic phase of the Photorhabdus life cycle.</title>
        <authorList>
            <person name="Tobias N.J."/>
            <person name="Mishra B."/>
            <person name="Gupta D.K."/>
            <person name="Thines M."/>
            <person name="Stinear T.P."/>
            <person name="Bode H.B."/>
        </authorList>
    </citation>
    <scope>NUCLEOTIDE SEQUENCE [LARGE SCALE GENOMIC DNA]</scope>
    <source>
        <strain evidence="1 2">PB68.1</strain>
    </source>
</reference>
<organism evidence="1 2">
    <name type="scientific">Photorhabdus australis subsp. thailandensis</name>
    <dbReference type="NCBI Taxonomy" id="2805096"/>
    <lineage>
        <taxon>Bacteria</taxon>
        <taxon>Pseudomonadati</taxon>
        <taxon>Pseudomonadota</taxon>
        <taxon>Gammaproteobacteria</taxon>
        <taxon>Enterobacterales</taxon>
        <taxon>Morganellaceae</taxon>
        <taxon>Photorhabdus</taxon>
    </lineage>
</organism>
<keyword evidence="2" id="KW-1185">Reference proteome</keyword>
<protein>
    <submittedName>
        <fullName evidence="1">Uncharacterized protein</fullName>
    </submittedName>
</protein>
<dbReference type="Proteomes" id="UP000093476">
    <property type="component" value="Unassembled WGS sequence"/>
</dbReference>
<accession>A0A1C0U2M2</accession>
<name>A0A1C0U2M2_9GAMM</name>